<dbReference type="GO" id="GO:0030001">
    <property type="term" value="P:metal ion transport"/>
    <property type="evidence" value="ECO:0007669"/>
    <property type="project" value="TreeGrafter"/>
</dbReference>
<feature type="domain" description="Calx-beta" evidence="7">
    <location>
        <begin position="751"/>
        <end position="849"/>
    </location>
</feature>
<reference evidence="9 10" key="1">
    <citation type="journal article" date="2019" name="Appl. Environ. Microbiol.">
        <title>Co-occurrence of broad and narrow host-range viruses infecting the toxic bloom-forming cyanobacterium Microcystis aeruginosa.</title>
        <authorList>
            <person name="Morimoto D."/>
            <person name="Tominaga K."/>
            <person name="Nishimura Y."/>
            <person name="Yoshida N."/>
            <person name="Kimura S."/>
            <person name="Sako Y."/>
            <person name="Yoshida T."/>
        </authorList>
    </citation>
    <scope>NUCLEOTIDE SEQUENCE [LARGE SCALE GENOMIC DNA]</scope>
    <source>
        <strain evidence="9 10">11-30S32</strain>
    </source>
</reference>
<protein>
    <submittedName>
        <fullName evidence="9">Alkaline phosphatase</fullName>
    </submittedName>
</protein>
<feature type="domain" description="Calx-beta" evidence="7">
    <location>
        <begin position="479"/>
        <end position="580"/>
    </location>
</feature>
<feature type="non-terminal residue" evidence="9">
    <location>
        <position position="1"/>
    </location>
</feature>
<proteinExistence type="predicted"/>
<dbReference type="PROSITE" id="PS00330">
    <property type="entry name" value="HEMOLYSIN_CALCIUM"/>
    <property type="match status" value="2"/>
</dbReference>
<dbReference type="Proteomes" id="UP000321223">
    <property type="component" value="Unassembled WGS sequence"/>
</dbReference>
<feature type="domain" description="Calx-beta" evidence="7">
    <location>
        <begin position="977"/>
        <end position="1078"/>
    </location>
</feature>
<feature type="domain" description="LamG-like jellyroll fold" evidence="8">
    <location>
        <begin position="1177"/>
        <end position="1316"/>
    </location>
</feature>
<dbReference type="InterPro" id="IPR051171">
    <property type="entry name" value="CaCA"/>
</dbReference>
<dbReference type="SMART" id="SM00237">
    <property type="entry name" value="Calx_beta"/>
    <property type="match status" value="6"/>
</dbReference>
<dbReference type="SUPFAM" id="SSF141072">
    <property type="entry name" value="CalX-like"/>
    <property type="match status" value="6"/>
</dbReference>
<dbReference type="Pfam" id="PF06594">
    <property type="entry name" value="HCBP_related"/>
    <property type="match status" value="2"/>
</dbReference>
<keyword evidence="3" id="KW-0106">Calcium</keyword>
<dbReference type="InterPro" id="IPR018511">
    <property type="entry name" value="Hemolysin-typ_Ca-bd_CS"/>
</dbReference>
<feature type="domain" description="Calx-beta" evidence="7">
    <location>
        <begin position="863"/>
        <end position="963"/>
    </location>
</feature>
<dbReference type="SMART" id="SM00560">
    <property type="entry name" value="LamGL"/>
    <property type="match status" value="1"/>
</dbReference>
<dbReference type="GO" id="GO:0007154">
    <property type="term" value="P:cell communication"/>
    <property type="evidence" value="ECO:0007669"/>
    <property type="project" value="InterPro"/>
</dbReference>
<evidence type="ECO:0000256" key="3">
    <source>
        <dbReference type="ARBA" id="ARBA00022837"/>
    </source>
</evidence>
<evidence type="ECO:0000256" key="5">
    <source>
        <dbReference type="ARBA" id="ARBA00023157"/>
    </source>
</evidence>
<evidence type="ECO:0000256" key="1">
    <source>
        <dbReference type="ARBA" id="ARBA00022729"/>
    </source>
</evidence>
<dbReference type="PRINTS" id="PR00313">
    <property type="entry name" value="CABNDNGRPT"/>
</dbReference>
<evidence type="ECO:0000259" key="8">
    <source>
        <dbReference type="SMART" id="SM00560"/>
    </source>
</evidence>
<dbReference type="GO" id="GO:0005509">
    <property type="term" value="F:calcium ion binding"/>
    <property type="evidence" value="ECO:0007669"/>
    <property type="project" value="InterPro"/>
</dbReference>
<accession>A0A510PNC1</accession>
<dbReference type="Gene3D" id="2.60.120.200">
    <property type="match status" value="1"/>
</dbReference>
<gene>
    <name evidence="9" type="ORF">MAE30S32_40100</name>
</gene>
<dbReference type="InterPro" id="IPR003644">
    <property type="entry name" value="Calx_beta"/>
</dbReference>
<keyword evidence="2" id="KW-0677">Repeat</keyword>
<feature type="region of interest" description="Disordered" evidence="6">
    <location>
        <begin position="220"/>
        <end position="252"/>
    </location>
</feature>
<evidence type="ECO:0000313" key="9">
    <source>
        <dbReference type="EMBL" id="GCA95358.1"/>
    </source>
</evidence>
<keyword evidence="4" id="KW-0406">Ion transport</keyword>
<dbReference type="PANTHER" id="PTHR11878:SF65">
    <property type="entry name" value="NA_CA-EXCHANGE PROTEIN, ISOFORM G"/>
    <property type="match status" value="1"/>
</dbReference>
<dbReference type="InterPro" id="IPR001343">
    <property type="entry name" value="Hemolysn_Ca-bd"/>
</dbReference>
<dbReference type="Pfam" id="PF00353">
    <property type="entry name" value="HemolysinCabind"/>
    <property type="match status" value="3"/>
</dbReference>
<dbReference type="Pfam" id="PF13385">
    <property type="entry name" value="Laminin_G_3"/>
    <property type="match status" value="1"/>
</dbReference>
<dbReference type="PANTHER" id="PTHR11878">
    <property type="entry name" value="SODIUM/CALCIUM EXCHANGER"/>
    <property type="match status" value="1"/>
</dbReference>
<keyword evidence="1" id="KW-0732">Signal</keyword>
<dbReference type="SUPFAM" id="SSF51120">
    <property type="entry name" value="beta-Roll"/>
    <property type="match status" value="2"/>
</dbReference>
<name>A0A510PNC1_MICAE</name>
<comment type="caution">
    <text evidence="9">The sequence shown here is derived from an EMBL/GenBank/DDBJ whole genome shotgun (WGS) entry which is preliminary data.</text>
</comment>
<dbReference type="InterPro" id="IPR011049">
    <property type="entry name" value="Serralysin-like_metalloprot_C"/>
</dbReference>
<dbReference type="EMBL" id="BHVU01000356">
    <property type="protein sequence ID" value="GCA95358.1"/>
    <property type="molecule type" value="Genomic_DNA"/>
</dbReference>
<dbReference type="InterPro" id="IPR010566">
    <property type="entry name" value="Haemolys_ca-bd"/>
</dbReference>
<feature type="domain" description="Calx-beta" evidence="7">
    <location>
        <begin position="358"/>
        <end position="466"/>
    </location>
</feature>
<organism evidence="9 10">
    <name type="scientific">Microcystis aeruginosa 11-30S32</name>
    <dbReference type="NCBI Taxonomy" id="2358142"/>
    <lineage>
        <taxon>Bacteria</taxon>
        <taxon>Bacillati</taxon>
        <taxon>Cyanobacteriota</taxon>
        <taxon>Cyanophyceae</taxon>
        <taxon>Oscillatoriophycideae</taxon>
        <taxon>Chroococcales</taxon>
        <taxon>Microcystaceae</taxon>
        <taxon>Microcystis</taxon>
    </lineage>
</organism>
<feature type="domain" description="Calx-beta" evidence="7">
    <location>
        <begin position="1321"/>
        <end position="1420"/>
    </location>
</feature>
<evidence type="ECO:0000256" key="2">
    <source>
        <dbReference type="ARBA" id="ARBA00022737"/>
    </source>
</evidence>
<evidence type="ECO:0000256" key="4">
    <source>
        <dbReference type="ARBA" id="ARBA00023065"/>
    </source>
</evidence>
<dbReference type="Gene3D" id="2.60.40.2030">
    <property type="match status" value="6"/>
</dbReference>
<dbReference type="Gene3D" id="2.150.10.10">
    <property type="entry name" value="Serralysin-like metalloprotease, C-terminal"/>
    <property type="match status" value="2"/>
</dbReference>
<dbReference type="GO" id="GO:0016020">
    <property type="term" value="C:membrane"/>
    <property type="evidence" value="ECO:0007669"/>
    <property type="project" value="InterPro"/>
</dbReference>
<dbReference type="SUPFAM" id="SSF49899">
    <property type="entry name" value="Concanavalin A-like lectins/glucanases"/>
    <property type="match status" value="1"/>
</dbReference>
<evidence type="ECO:0000313" key="10">
    <source>
        <dbReference type="Proteomes" id="UP000321223"/>
    </source>
</evidence>
<dbReference type="InterPro" id="IPR006558">
    <property type="entry name" value="LamG-like"/>
</dbReference>
<dbReference type="InterPro" id="IPR013320">
    <property type="entry name" value="ConA-like_dom_sf"/>
</dbReference>
<sequence length="1438" mass="151913">RIFASLVLGESLSEEALAYMKAEDDRGVINVDGQVIAVEMANLTGDGNNNNISGTNEGDVIYGLGGNDTLEGGLGNDTLNGGSGNNVYLFGKGDGQDLITYNLDYTSTKLNTIQLKAGILPDEVSLKRAYDNQFGGNNALELSIIGTTDKITVNAFFYEDNPANYYNPLQEIKFSDGTVWNLTTIINKLLTGTNDAESLIGTVNDNLIVGNGGNDTLAGRSGNDTLEGGVGNDNLSGEEGNDTLEGGVGNDSLNGGSGNNVYLFGKGDGQDLITYNYDPTTTKLNTIQLKAGVLPEEVSLKRAYDNQFGGNNALELSIIGTTDKITVNAFFYEDNPANYYNPLQEIKFSDGTVWNTAAIVEKVALNNNLPLISLAVSPASVTEDGTINLVYTFTRTGNTANPLTVSFNVGGNATFNNDYTQNGAASFNTTSGTITFAAGSDTATLTIDPTADSIFEQDETVSLTLVSSANYNRGTTNTVTSTIINDDVNAGVLSFSNSQFSVNEDGTVVNAVTINRAGNSTGAVSVTINLTNGTATAPSDYNNTPITVNFANGETSKIVTISLVDDLIVENDETINLTLTNPTGGATLGSQNTATVTIIDGGDTKQYASSVIAFSSQYSSSSWSAKQALGQPNTFTYGDIVTSWATLPKNADGDINADEFITVGFSNPVYANSIEIRETYGNGFVRSVELLDNQGIYHAVWSGIDPSLPGSPVNFRVNFERTNYLVTGARINVDIDHNLDTWEEIDSIRLFGVSDGLLHGTIQFSNATYSVNENGTPVTAVTLTRSNGSDGTVSVTLTPSNGTATAPSDYNNTPITVNFANGETSKTVTIPIVNDSQLEADETVNLTLSNPTGGATLGTQTTAVLTILNDDLPQRGTINLNNSNYTVNENGTANITLTRTNGSDGEVSVILTPSNGSAIAGDDYTNTPITVTFANGETSKIVTIPINNDTIYEPTETVNLTISNPTGGATLGTQQTATLTIIDNDAVPGVIQFSNATYSVNENGTPVTAVTLTRSNGSDGTVSVTLTPSNGTATAPSDYNNTPITVNFANGETSKTATIPIIDDTLLEGNETLNLTLSNPTGGATLGSQTTAVLRILDNDAAAGSYLKTVLADIPLAYWRLDETSGTTVYDFSGNGYNGTYFGGVGLGNSAGINSGTSATFDGVNDYIDTPLSSNRQPLTIETWFKADVTTGERSIVDSDIAFQSGQSLIIGYQAGTIVPPNQGDQTLDIEYHGNPNFYNSPFTVQPNTWYHAVSVFTPGKVELYVNGQFIGSQTYTQQPLDGSNFRIGRHNSNDPQWFDGLIDEVAIYDYALTPSQIQNHYQTGLISPAGIIAFSQPTYSVNEDGTPIQQVTVTRANGSNGNVSATINLTNGTATAPSDYNNTAITVNLANGETSKTVTIPIVNDSQLEADETINLSLSNPRWRNIRNPDDSSFNHS</sequence>
<dbReference type="Pfam" id="PF03160">
    <property type="entry name" value="Calx-beta"/>
    <property type="match status" value="6"/>
</dbReference>
<keyword evidence="4" id="KW-0813">Transport</keyword>
<evidence type="ECO:0000259" key="7">
    <source>
        <dbReference type="SMART" id="SM00237"/>
    </source>
</evidence>
<evidence type="ECO:0000256" key="6">
    <source>
        <dbReference type="SAM" id="MobiDB-lite"/>
    </source>
</evidence>
<dbReference type="InterPro" id="IPR038081">
    <property type="entry name" value="CalX-like_sf"/>
</dbReference>
<keyword evidence="5" id="KW-1015">Disulfide bond</keyword>